<dbReference type="AlphaFoldDB" id="A0A059EVU2"/>
<dbReference type="VEuPathDB" id="MicrosporidiaDB:H312_03630"/>
<reference evidence="2" key="1">
    <citation type="submission" date="2013-02" db="EMBL/GenBank/DDBJ databases">
        <authorList>
            <consortium name="The Broad Institute Genome Sequencing Platform"/>
            <person name="Cuomo C."/>
            <person name="Becnel J."/>
            <person name="Sanscrainte N."/>
            <person name="Walker B."/>
            <person name="Young S.K."/>
            <person name="Zeng Q."/>
            <person name="Gargeya S."/>
            <person name="Fitzgerald M."/>
            <person name="Haas B."/>
            <person name="Abouelleil A."/>
            <person name="Alvarado L."/>
            <person name="Arachchi H.M."/>
            <person name="Berlin A.M."/>
            <person name="Chapman S.B."/>
            <person name="Dewar J."/>
            <person name="Goldberg J."/>
            <person name="Griggs A."/>
            <person name="Gujja S."/>
            <person name="Hansen M."/>
            <person name="Howarth C."/>
            <person name="Imamovic A."/>
            <person name="Larimer J."/>
            <person name="McCowan C."/>
            <person name="Murphy C."/>
            <person name="Neiman D."/>
            <person name="Pearson M."/>
            <person name="Priest M."/>
            <person name="Roberts A."/>
            <person name="Saif S."/>
            <person name="Shea T."/>
            <person name="Sisk P."/>
            <person name="Sykes S."/>
            <person name="Wortman J."/>
            <person name="Nusbaum C."/>
            <person name="Birren B."/>
        </authorList>
    </citation>
    <scope>NUCLEOTIDE SEQUENCE [LARGE SCALE GENOMIC DNA]</scope>
    <source>
        <strain evidence="2">PRA339</strain>
    </source>
</reference>
<reference evidence="1 2" key="2">
    <citation type="submission" date="2014-03" db="EMBL/GenBank/DDBJ databases">
        <title>The Genome Sequence of Anncaliia algerae insect isolate PRA339.</title>
        <authorList>
            <consortium name="The Broad Institute Genome Sequencing Platform"/>
            <consortium name="The Broad Institute Genome Sequencing Center for Infectious Disease"/>
            <person name="Cuomo C."/>
            <person name="Becnel J."/>
            <person name="Sanscrainte N."/>
            <person name="Walker B."/>
            <person name="Young S.K."/>
            <person name="Zeng Q."/>
            <person name="Gargeya S."/>
            <person name="Fitzgerald M."/>
            <person name="Haas B."/>
            <person name="Abouelleil A."/>
            <person name="Alvarado L."/>
            <person name="Arachchi H.M."/>
            <person name="Berlin A.M."/>
            <person name="Chapman S.B."/>
            <person name="Dewar J."/>
            <person name="Goldberg J."/>
            <person name="Griggs A."/>
            <person name="Gujja S."/>
            <person name="Hansen M."/>
            <person name="Howarth C."/>
            <person name="Imamovic A."/>
            <person name="Larimer J."/>
            <person name="McCowan C."/>
            <person name="Murphy C."/>
            <person name="Neiman D."/>
            <person name="Pearson M."/>
            <person name="Priest M."/>
            <person name="Roberts A."/>
            <person name="Saif S."/>
            <person name="Shea T."/>
            <person name="Sisk P."/>
            <person name="Sykes S."/>
            <person name="Wortman J."/>
            <person name="Nusbaum C."/>
            <person name="Birren B."/>
        </authorList>
    </citation>
    <scope>NUCLEOTIDE SEQUENCE [LARGE SCALE GENOMIC DNA]</scope>
    <source>
        <strain evidence="1 2">PRA339</strain>
    </source>
</reference>
<dbReference type="Proteomes" id="UP000030655">
    <property type="component" value="Unassembled WGS sequence"/>
</dbReference>
<dbReference type="EMBL" id="KK365499">
    <property type="protein sequence ID" value="KCZ78987.1"/>
    <property type="molecule type" value="Genomic_DNA"/>
</dbReference>
<evidence type="ECO:0008006" key="3">
    <source>
        <dbReference type="Google" id="ProtNLM"/>
    </source>
</evidence>
<keyword evidence="2" id="KW-1185">Reference proteome</keyword>
<name>A0A059EVU2_9MICR</name>
<feature type="non-terminal residue" evidence="1">
    <location>
        <position position="1"/>
    </location>
</feature>
<dbReference type="OrthoDB" id="5598606at2759"/>
<proteinExistence type="predicted"/>
<evidence type="ECO:0000313" key="2">
    <source>
        <dbReference type="Proteomes" id="UP000030655"/>
    </source>
</evidence>
<gene>
    <name evidence="1" type="ORF">H312_03630</name>
</gene>
<dbReference type="HOGENOM" id="CLU_2126859_0_0_1"/>
<evidence type="ECO:0000313" key="1">
    <source>
        <dbReference type="EMBL" id="KCZ78987.1"/>
    </source>
</evidence>
<accession>A0A059EVU2</accession>
<organism evidence="1 2">
    <name type="scientific">Anncaliia algerae PRA339</name>
    <dbReference type="NCBI Taxonomy" id="1288291"/>
    <lineage>
        <taxon>Eukaryota</taxon>
        <taxon>Fungi</taxon>
        <taxon>Fungi incertae sedis</taxon>
        <taxon>Microsporidia</taxon>
        <taxon>Tubulinosematoidea</taxon>
        <taxon>Tubulinosematidae</taxon>
        <taxon>Anncaliia</taxon>
    </lineage>
</organism>
<protein>
    <recommendedName>
        <fullName evidence="3">ISXO2-like transposase domain-containing protein</fullName>
    </recommendedName>
</protein>
<sequence length="114" mass="13399">VQQRDDHQKTNTFKLQAKRRVREGKKSLSLLKSSFSRHNSVEIAYLIYYISLKCNFSIIKKLTICINYIIKIFQNVILEVFNSYVKENKEKISGKDTIVEVDESFARKGKYNIC</sequence>